<dbReference type="Pfam" id="PF00335">
    <property type="entry name" value="Tetraspanin"/>
    <property type="match status" value="1"/>
</dbReference>
<evidence type="ECO:0000256" key="2">
    <source>
        <dbReference type="ARBA" id="ARBA00006840"/>
    </source>
</evidence>
<dbReference type="InterPro" id="IPR044991">
    <property type="entry name" value="TET_plant"/>
</dbReference>
<evidence type="ECO:0000256" key="4">
    <source>
        <dbReference type="ARBA" id="ARBA00022989"/>
    </source>
</evidence>
<dbReference type="EMBL" id="CM027682">
    <property type="protein sequence ID" value="KAG0541243.1"/>
    <property type="molecule type" value="Genomic_DNA"/>
</dbReference>
<proteinExistence type="inferred from homology"/>
<reference evidence="7" key="2">
    <citation type="submission" date="2020-10" db="EMBL/GenBank/DDBJ databases">
        <authorList>
            <person name="Cooper E.A."/>
            <person name="Brenton Z.W."/>
            <person name="Flinn B.S."/>
            <person name="Jenkins J."/>
            <person name="Shu S."/>
            <person name="Flowers D."/>
            <person name="Luo F."/>
            <person name="Wang Y."/>
            <person name="Xia P."/>
            <person name="Barry K."/>
            <person name="Daum C."/>
            <person name="Lipzen A."/>
            <person name="Yoshinaga Y."/>
            <person name="Schmutz J."/>
            <person name="Saski C."/>
            <person name="Vermerris W."/>
            <person name="Kresovich S."/>
        </authorList>
    </citation>
    <scope>NUCLEOTIDE SEQUENCE</scope>
</reference>
<sequence>MHSQHLYYPHRVSNTIIGYLNLVTLMASIPIIGAGLWLAHGSAAATCESALQTPLLAIGFIVLLISLAGFIGGCYHVTWALWLYLLAMLLLVVALLGITVFGLAVTAGGGGGRQVPGRPYQEFRITDYSTWLQRHVEVDRYWRPALACVVGSRACPRIATWTPLDYLQHNLTPIQSGCCKPPTSCTYNQGIPIAPQDEDCYQWNNAPNILCYQCDSCKAGVLEQVRRVWHNITILNVIILVLLIAIYSCGCCAFRNARRAESAGYPYGVNRMSKINPRWDYFWSRWWNGHREQLC</sequence>
<dbReference type="PANTHER" id="PTHR32191">
    <property type="entry name" value="TETRASPANIN-8-RELATED"/>
    <property type="match status" value="1"/>
</dbReference>
<reference evidence="7" key="1">
    <citation type="journal article" date="2019" name="BMC Genomics">
        <title>A new reference genome for Sorghum bicolor reveals high levels of sequence similarity between sweet and grain genotypes: implications for the genetics of sugar metabolism.</title>
        <authorList>
            <person name="Cooper E.A."/>
            <person name="Brenton Z.W."/>
            <person name="Flinn B.S."/>
            <person name="Jenkins J."/>
            <person name="Shu S."/>
            <person name="Flowers D."/>
            <person name="Luo F."/>
            <person name="Wang Y."/>
            <person name="Xia P."/>
            <person name="Barry K."/>
            <person name="Daum C."/>
            <person name="Lipzen A."/>
            <person name="Yoshinaga Y."/>
            <person name="Schmutz J."/>
            <person name="Saski C."/>
            <person name="Vermerris W."/>
            <person name="Kresovich S."/>
        </authorList>
    </citation>
    <scope>NUCLEOTIDE SEQUENCE</scope>
</reference>
<feature type="transmembrane region" description="Helical" evidence="6">
    <location>
        <begin position="228"/>
        <end position="248"/>
    </location>
</feature>
<evidence type="ECO:0000256" key="5">
    <source>
        <dbReference type="ARBA" id="ARBA00023136"/>
    </source>
</evidence>
<evidence type="ECO:0000256" key="1">
    <source>
        <dbReference type="ARBA" id="ARBA00004141"/>
    </source>
</evidence>
<name>A0A921UR07_SORBI</name>
<feature type="transmembrane region" description="Helical" evidence="6">
    <location>
        <begin position="79"/>
        <end position="105"/>
    </location>
</feature>
<evidence type="ECO:0000313" key="7">
    <source>
        <dbReference type="EMBL" id="KAG0541243.1"/>
    </source>
</evidence>
<comment type="subcellular location">
    <subcellularLocation>
        <location evidence="1">Membrane</location>
        <topology evidence="1">Multi-pass membrane protein</topology>
    </subcellularLocation>
</comment>
<comment type="caution">
    <text evidence="7">The sequence shown here is derived from an EMBL/GenBank/DDBJ whole genome shotgun (WGS) entry which is preliminary data.</text>
</comment>
<evidence type="ECO:0000256" key="6">
    <source>
        <dbReference type="SAM" id="Phobius"/>
    </source>
</evidence>
<accession>A0A921UR07</accession>
<evidence type="ECO:0000313" key="8">
    <source>
        <dbReference type="Proteomes" id="UP000807115"/>
    </source>
</evidence>
<feature type="transmembrane region" description="Helical" evidence="6">
    <location>
        <begin position="16"/>
        <end position="39"/>
    </location>
</feature>
<gene>
    <name evidence="7" type="ORF">BDA96_03G479300</name>
</gene>
<comment type="similarity">
    <text evidence="2">Belongs to the tetraspanin (TM4SF) family.</text>
</comment>
<evidence type="ECO:0000256" key="3">
    <source>
        <dbReference type="ARBA" id="ARBA00022692"/>
    </source>
</evidence>
<protein>
    <recommendedName>
        <fullName evidence="9">Tetraspanin-6</fullName>
    </recommendedName>
</protein>
<dbReference type="GO" id="GO:0009734">
    <property type="term" value="P:auxin-activated signaling pathway"/>
    <property type="evidence" value="ECO:0007669"/>
    <property type="project" value="InterPro"/>
</dbReference>
<keyword evidence="4 6" id="KW-1133">Transmembrane helix</keyword>
<dbReference type="AlphaFoldDB" id="A0A921UR07"/>
<keyword evidence="3 6" id="KW-0812">Transmembrane</keyword>
<evidence type="ECO:0008006" key="9">
    <source>
        <dbReference type="Google" id="ProtNLM"/>
    </source>
</evidence>
<feature type="transmembrane region" description="Helical" evidence="6">
    <location>
        <begin position="51"/>
        <end position="73"/>
    </location>
</feature>
<dbReference type="Proteomes" id="UP000807115">
    <property type="component" value="Chromosome 3"/>
</dbReference>
<organism evidence="7 8">
    <name type="scientific">Sorghum bicolor</name>
    <name type="common">Sorghum</name>
    <name type="synonym">Sorghum vulgare</name>
    <dbReference type="NCBI Taxonomy" id="4558"/>
    <lineage>
        <taxon>Eukaryota</taxon>
        <taxon>Viridiplantae</taxon>
        <taxon>Streptophyta</taxon>
        <taxon>Embryophyta</taxon>
        <taxon>Tracheophyta</taxon>
        <taxon>Spermatophyta</taxon>
        <taxon>Magnoliopsida</taxon>
        <taxon>Liliopsida</taxon>
        <taxon>Poales</taxon>
        <taxon>Poaceae</taxon>
        <taxon>PACMAD clade</taxon>
        <taxon>Panicoideae</taxon>
        <taxon>Andropogonodae</taxon>
        <taxon>Andropogoneae</taxon>
        <taxon>Sorghinae</taxon>
        <taxon>Sorghum</taxon>
    </lineage>
</organism>
<keyword evidence="5 6" id="KW-0472">Membrane</keyword>
<dbReference type="GO" id="GO:0016020">
    <property type="term" value="C:membrane"/>
    <property type="evidence" value="ECO:0007669"/>
    <property type="project" value="UniProtKB-SubCell"/>
</dbReference>
<dbReference type="InterPro" id="IPR018499">
    <property type="entry name" value="Tetraspanin/Peripherin"/>
</dbReference>